<dbReference type="EMBL" id="LNGD01000182">
    <property type="protein sequence ID" value="KYC46768.1"/>
    <property type="molecule type" value="Genomic_DNA"/>
</dbReference>
<organism evidence="1 2">
    <name type="scientific">Candidatus Methanofastidiosum methylothiophilum</name>
    <dbReference type="NCBI Taxonomy" id="1705564"/>
    <lineage>
        <taxon>Archaea</taxon>
        <taxon>Methanobacteriati</taxon>
        <taxon>Methanobacteriota</taxon>
        <taxon>Stenosarchaea group</taxon>
        <taxon>Candidatus Methanofastidiosia</taxon>
        <taxon>Candidatus Methanofastidiosales</taxon>
        <taxon>Candidatus Methanofastidiosaceae</taxon>
        <taxon>Candidatus Methanofastidiosum</taxon>
    </lineage>
</organism>
<gene>
    <name evidence="1" type="ORF">AMQ74_01760</name>
</gene>
<dbReference type="Proteomes" id="UP000075578">
    <property type="component" value="Unassembled WGS sequence"/>
</dbReference>
<dbReference type="AlphaFoldDB" id="A0A150IPF3"/>
<evidence type="ECO:0000313" key="1">
    <source>
        <dbReference type="EMBL" id="KYC46768.1"/>
    </source>
</evidence>
<name>A0A150IPF3_9EURY</name>
<sequence>MCNERSVTRNSIERQALAKIQQIISRNEETHNTKRMEAMKKIANLIKLEEKESKKKKMQEEYERLSEGKVPLTLSEEEARELEKALKLFYNIRGIQYGETYTLSPELGIRIEVEGGTRRVCQSRNYASSTVQRYDRTVMVRRV</sequence>
<accession>A0A150IPF3</accession>
<protein>
    <submittedName>
        <fullName evidence="1">Uncharacterized protein</fullName>
    </submittedName>
</protein>
<comment type="caution">
    <text evidence="1">The sequence shown here is derived from an EMBL/GenBank/DDBJ whole genome shotgun (WGS) entry which is preliminary data.</text>
</comment>
<reference evidence="1 2" key="1">
    <citation type="journal article" date="2016" name="ISME J.">
        <title>Chasing the elusive Euryarchaeota class WSA2: genomes reveal a uniquely fastidious methyl-reducing methanogen.</title>
        <authorList>
            <person name="Nobu M.K."/>
            <person name="Narihiro T."/>
            <person name="Kuroda K."/>
            <person name="Mei R."/>
            <person name="Liu W.T."/>
        </authorList>
    </citation>
    <scope>NUCLEOTIDE SEQUENCE [LARGE SCALE GENOMIC DNA]</scope>
    <source>
        <strain evidence="1">U1lsi0528_Bin089</strain>
    </source>
</reference>
<evidence type="ECO:0000313" key="2">
    <source>
        <dbReference type="Proteomes" id="UP000075578"/>
    </source>
</evidence>
<proteinExistence type="predicted"/>